<reference evidence="1" key="2">
    <citation type="journal article" date="2015" name="Data Brief">
        <title>Shoot transcriptome of the giant reed, Arundo donax.</title>
        <authorList>
            <person name="Barrero R.A."/>
            <person name="Guerrero F.D."/>
            <person name="Moolhuijzen P."/>
            <person name="Goolsby J.A."/>
            <person name="Tidwell J."/>
            <person name="Bellgard S.E."/>
            <person name="Bellgard M.I."/>
        </authorList>
    </citation>
    <scope>NUCLEOTIDE SEQUENCE</scope>
    <source>
        <tissue evidence="1">Shoot tissue taken approximately 20 cm above the soil surface</tissue>
    </source>
</reference>
<dbReference type="AlphaFoldDB" id="A0A0A8ZVB8"/>
<organism evidence="1">
    <name type="scientific">Arundo donax</name>
    <name type="common">Giant reed</name>
    <name type="synonym">Donax arundinaceus</name>
    <dbReference type="NCBI Taxonomy" id="35708"/>
    <lineage>
        <taxon>Eukaryota</taxon>
        <taxon>Viridiplantae</taxon>
        <taxon>Streptophyta</taxon>
        <taxon>Embryophyta</taxon>
        <taxon>Tracheophyta</taxon>
        <taxon>Spermatophyta</taxon>
        <taxon>Magnoliopsida</taxon>
        <taxon>Liliopsida</taxon>
        <taxon>Poales</taxon>
        <taxon>Poaceae</taxon>
        <taxon>PACMAD clade</taxon>
        <taxon>Arundinoideae</taxon>
        <taxon>Arundineae</taxon>
        <taxon>Arundo</taxon>
    </lineage>
</organism>
<accession>A0A0A8ZVB8</accession>
<dbReference type="EMBL" id="GBRH01259133">
    <property type="protein sequence ID" value="JAD38762.1"/>
    <property type="molecule type" value="Transcribed_RNA"/>
</dbReference>
<reference evidence="1" key="1">
    <citation type="submission" date="2014-09" db="EMBL/GenBank/DDBJ databases">
        <authorList>
            <person name="Magalhaes I.L.F."/>
            <person name="Oliveira U."/>
            <person name="Santos F.R."/>
            <person name="Vidigal T.H.D.A."/>
            <person name="Brescovit A.D."/>
            <person name="Santos A.J."/>
        </authorList>
    </citation>
    <scope>NUCLEOTIDE SEQUENCE</scope>
    <source>
        <tissue evidence="1">Shoot tissue taken approximately 20 cm above the soil surface</tissue>
    </source>
</reference>
<protein>
    <submittedName>
        <fullName evidence="1">Uncharacterized protein</fullName>
    </submittedName>
</protein>
<sequence>MLMQHREKNEIVAAEQMSCCYSIDMHCKTQLVLHK</sequence>
<name>A0A0A8ZVB8_ARUDO</name>
<proteinExistence type="predicted"/>
<evidence type="ECO:0000313" key="1">
    <source>
        <dbReference type="EMBL" id="JAD38762.1"/>
    </source>
</evidence>